<keyword evidence="1" id="KW-0472">Membrane</keyword>
<accession>A0A545SV21</accession>
<dbReference type="EMBL" id="VICH01000004">
    <property type="protein sequence ID" value="TQV68815.1"/>
    <property type="molecule type" value="Genomic_DNA"/>
</dbReference>
<name>A0A545SV21_9RHOB</name>
<comment type="caution">
    <text evidence="3">The sequence shown here is derived from an EMBL/GenBank/DDBJ whole genome shotgun (WGS) entry which is preliminary data.</text>
</comment>
<feature type="transmembrane region" description="Helical" evidence="1">
    <location>
        <begin position="91"/>
        <end position="119"/>
    </location>
</feature>
<feature type="domain" description="Prepilin type IV endopeptidase peptidase" evidence="2">
    <location>
        <begin position="19"/>
        <end position="114"/>
    </location>
</feature>
<dbReference type="InterPro" id="IPR000045">
    <property type="entry name" value="Prepilin_IV_endopep_pep"/>
</dbReference>
<gene>
    <name evidence="3" type="ORF">FIL88_04330</name>
</gene>
<dbReference type="Proteomes" id="UP000315816">
    <property type="component" value="Unassembled WGS sequence"/>
</dbReference>
<evidence type="ECO:0000313" key="3">
    <source>
        <dbReference type="EMBL" id="TQV68815.1"/>
    </source>
</evidence>
<dbReference type="AlphaFoldDB" id="A0A545SV21"/>
<proteinExistence type="predicted"/>
<feature type="transmembrane region" description="Helical" evidence="1">
    <location>
        <begin position="144"/>
        <end position="164"/>
    </location>
</feature>
<evidence type="ECO:0000313" key="4">
    <source>
        <dbReference type="Proteomes" id="UP000315816"/>
    </source>
</evidence>
<reference evidence="3 4" key="1">
    <citation type="submission" date="2019-06" db="EMBL/GenBank/DDBJ databases">
        <title>A novel species of marine bacteria.</title>
        <authorList>
            <person name="Wang Y."/>
        </authorList>
    </citation>
    <scope>NUCLEOTIDE SEQUENCE [LARGE SCALE GENOMIC DNA]</scope>
    <source>
        <strain evidence="3 4">MA1-10</strain>
    </source>
</reference>
<dbReference type="OrthoDB" id="7709484at2"/>
<dbReference type="Gene3D" id="1.20.120.1220">
    <property type="match status" value="1"/>
</dbReference>
<dbReference type="Pfam" id="PF01478">
    <property type="entry name" value="Peptidase_A24"/>
    <property type="match status" value="1"/>
</dbReference>
<evidence type="ECO:0000259" key="2">
    <source>
        <dbReference type="Pfam" id="PF01478"/>
    </source>
</evidence>
<evidence type="ECO:0000256" key="1">
    <source>
        <dbReference type="SAM" id="Phobius"/>
    </source>
</evidence>
<organism evidence="3 4">
    <name type="scientific">Aliiroseovarius halocynthiae</name>
    <dbReference type="NCBI Taxonomy" id="985055"/>
    <lineage>
        <taxon>Bacteria</taxon>
        <taxon>Pseudomonadati</taxon>
        <taxon>Pseudomonadota</taxon>
        <taxon>Alphaproteobacteria</taxon>
        <taxon>Rhodobacterales</taxon>
        <taxon>Paracoccaceae</taxon>
        <taxon>Aliiroseovarius</taxon>
    </lineage>
</organism>
<dbReference type="GO" id="GO:0016020">
    <property type="term" value="C:membrane"/>
    <property type="evidence" value="ECO:0007669"/>
    <property type="project" value="InterPro"/>
</dbReference>
<keyword evidence="1" id="KW-0812">Transmembrane</keyword>
<keyword evidence="1" id="KW-1133">Transmembrane helix</keyword>
<feature type="transmembrane region" description="Helical" evidence="1">
    <location>
        <begin position="6"/>
        <end position="26"/>
    </location>
</feature>
<dbReference type="GO" id="GO:0004190">
    <property type="term" value="F:aspartic-type endopeptidase activity"/>
    <property type="evidence" value="ECO:0007669"/>
    <property type="project" value="InterPro"/>
</dbReference>
<keyword evidence="4" id="KW-1185">Reference proteome</keyword>
<sequence>MHTTLTQWAATLFLPLATLISAWVIWSDLSRMKIPNKAVLALVAGFAILGYFALDLHEYLWRWAHFAVVLAIGFLMHLARMLGAGDAKLAAAIAPFVALYDTFLVLTIFAVMILLGFAIHRFLRRIKPLRELTPDWESWSRRDYPMGFSICLTFLTYLVLGALYGA</sequence>
<dbReference type="RefSeq" id="WP_142852570.1">
    <property type="nucleotide sequence ID" value="NZ_FXWW01000001.1"/>
</dbReference>
<protein>
    <recommendedName>
        <fullName evidence="2">Prepilin type IV endopeptidase peptidase domain-containing protein</fullName>
    </recommendedName>
</protein>
<feature type="transmembrane region" description="Helical" evidence="1">
    <location>
        <begin position="38"/>
        <end position="54"/>
    </location>
</feature>
<feature type="transmembrane region" description="Helical" evidence="1">
    <location>
        <begin position="60"/>
        <end position="79"/>
    </location>
</feature>